<dbReference type="Proteomes" id="UP000010802">
    <property type="component" value="Chromosome"/>
</dbReference>
<dbReference type="InterPro" id="IPR050129">
    <property type="entry name" value="Zn_alcohol_dh"/>
</dbReference>
<evidence type="ECO:0000259" key="6">
    <source>
        <dbReference type="Pfam" id="PF08240"/>
    </source>
</evidence>
<dbReference type="PANTHER" id="PTHR43401">
    <property type="entry name" value="L-THREONINE 3-DEHYDROGENASE"/>
    <property type="match status" value="1"/>
</dbReference>
<dbReference type="RefSeq" id="WP_013777398.1">
    <property type="nucleotide sequence ID" value="NC_015519.1"/>
</dbReference>
<keyword evidence="8" id="KW-1185">Reference proteome</keyword>
<evidence type="ECO:0000313" key="7">
    <source>
        <dbReference type="EMBL" id="CDI40341.1"/>
    </source>
</evidence>
<sequence>MSEKMKAVAIVEKKKVELINLTKPMPKSNQVLIKIKACALCTHEQRVYLGISKMPLPFIGGHEIAGKIVQIGRDVDTQKYKIGSKVAVRILYKCGSCYYCRHGKENLCVETNTLLVNEQGISGIGGLSEYVVVDTSQIWVLPDDISLEKATLAEPVACVVNSFEKGNPGLGDDVVIIGGGIMGMLHLLCAKLRGTRVIMLEPVQERRKLAHELGCDITIDPMHTDPIRAVRNLTDGRGAEVVFNTTPISAVAEQAVQLTGSMGRCIMFSSQHPDKPINISPNWLHYSETVITGAVSPSVRSFDASVNLLTKNLINPEKLISGVFDYTEAGKAFEEAIKPDTFRIIVKFD</sequence>
<dbReference type="Gene3D" id="3.90.180.10">
    <property type="entry name" value="Medium-chain alcohol dehydrogenases, catalytic domain"/>
    <property type="match status" value="1"/>
</dbReference>
<dbReference type="InterPro" id="IPR036291">
    <property type="entry name" value="NAD(P)-bd_dom_sf"/>
</dbReference>
<feature type="domain" description="Alcohol dehydrogenase-like N-terminal" evidence="6">
    <location>
        <begin position="28"/>
        <end position="143"/>
    </location>
</feature>
<keyword evidence="3 7" id="KW-0560">Oxidoreductase</keyword>
<feature type="domain" description="Alcohol dehydrogenase-like C-terminal" evidence="5">
    <location>
        <begin position="183"/>
        <end position="309"/>
    </location>
</feature>
<dbReference type="InterPro" id="IPR013149">
    <property type="entry name" value="ADH-like_C"/>
</dbReference>
<dbReference type="KEGG" id="tep:TepRe1_0270"/>
<reference evidence="8" key="1">
    <citation type="journal article" date="2013" name="Genome Announc.">
        <title>First genome sequence of a syntrophic acetate-oxidizing bacterium, Tepidanaerobacter acetatoxydans strain Re1.</title>
        <authorList>
            <person name="Manzoor S."/>
            <person name="Bongcam-Rudloff E."/>
            <person name="Schnurer A."/>
            <person name="Muller B."/>
        </authorList>
    </citation>
    <scope>NUCLEOTIDE SEQUENCE [LARGE SCALE GENOMIC DNA]</scope>
    <source>
        <strain evidence="8">Re1</strain>
    </source>
</reference>
<evidence type="ECO:0000256" key="1">
    <source>
        <dbReference type="ARBA" id="ARBA00022723"/>
    </source>
</evidence>
<keyword evidence="2 4" id="KW-0862">Zinc</keyword>
<dbReference type="EMBL" id="HF563609">
    <property type="protein sequence ID" value="CDI40341.1"/>
    <property type="molecule type" value="Genomic_DNA"/>
</dbReference>
<dbReference type="GO" id="GO:0008743">
    <property type="term" value="F:L-threonine 3-dehydrogenase activity"/>
    <property type="evidence" value="ECO:0007669"/>
    <property type="project" value="UniProtKB-EC"/>
</dbReference>
<comment type="similarity">
    <text evidence="4">Belongs to the zinc-containing alcohol dehydrogenase family.</text>
</comment>
<dbReference type="GO" id="GO:0008270">
    <property type="term" value="F:zinc ion binding"/>
    <property type="evidence" value="ECO:0007669"/>
    <property type="project" value="InterPro"/>
</dbReference>
<evidence type="ECO:0000259" key="5">
    <source>
        <dbReference type="Pfam" id="PF00107"/>
    </source>
</evidence>
<dbReference type="InterPro" id="IPR011032">
    <property type="entry name" value="GroES-like_sf"/>
</dbReference>
<evidence type="ECO:0000256" key="4">
    <source>
        <dbReference type="RuleBase" id="RU361277"/>
    </source>
</evidence>
<evidence type="ECO:0000256" key="2">
    <source>
        <dbReference type="ARBA" id="ARBA00022833"/>
    </source>
</evidence>
<dbReference type="PROSITE" id="PS00059">
    <property type="entry name" value="ADH_ZINC"/>
    <property type="match status" value="1"/>
</dbReference>
<evidence type="ECO:0000313" key="8">
    <source>
        <dbReference type="Proteomes" id="UP000010802"/>
    </source>
</evidence>
<proteinExistence type="inferred from homology"/>
<comment type="cofactor">
    <cofactor evidence="4">
        <name>Zn(2+)</name>
        <dbReference type="ChEBI" id="CHEBI:29105"/>
    </cofactor>
</comment>
<keyword evidence="1 4" id="KW-0479">Metal-binding</keyword>
<dbReference type="Pfam" id="PF08240">
    <property type="entry name" value="ADH_N"/>
    <property type="match status" value="1"/>
</dbReference>
<dbReference type="HOGENOM" id="CLU_026673_11_0_9"/>
<organism evidence="7 8">
    <name type="scientific">Tepidanaerobacter acetatoxydans (strain DSM 21804 / JCM 16047 / Re1)</name>
    <dbReference type="NCBI Taxonomy" id="1209989"/>
    <lineage>
        <taxon>Bacteria</taxon>
        <taxon>Bacillati</taxon>
        <taxon>Bacillota</taxon>
        <taxon>Clostridia</taxon>
        <taxon>Thermosediminibacterales</taxon>
        <taxon>Tepidanaerobacteraceae</taxon>
        <taxon>Tepidanaerobacter</taxon>
    </lineage>
</organism>
<dbReference type="STRING" id="1209989.TepRe1_0270"/>
<accession>F4LTE3</accession>
<dbReference type="SUPFAM" id="SSF51735">
    <property type="entry name" value="NAD(P)-binding Rossmann-fold domains"/>
    <property type="match status" value="1"/>
</dbReference>
<dbReference type="AlphaFoldDB" id="F4LTE3"/>
<dbReference type="Pfam" id="PF00107">
    <property type="entry name" value="ADH_zinc_N"/>
    <property type="match status" value="1"/>
</dbReference>
<dbReference type="InterPro" id="IPR002328">
    <property type="entry name" value="ADH_Zn_CS"/>
</dbReference>
<protein>
    <submittedName>
        <fullName evidence="7">L-threonine 3-dehydrogenase</fullName>
        <ecNumber evidence="7">1.1.1.103</ecNumber>
    </submittedName>
</protein>
<dbReference type="Gene3D" id="3.40.50.720">
    <property type="entry name" value="NAD(P)-binding Rossmann-like Domain"/>
    <property type="match status" value="1"/>
</dbReference>
<dbReference type="eggNOG" id="COG1063">
    <property type="taxonomic scope" value="Bacteria"/>
</dbReference>
<dbReference type="SUPFAM" id="SSF50129">
    <property type="entry name" value="GroES-like"/>
    <property type="match status" value="1"/>
</dbReference>
<dbReference type="PANTHER" id="PTHR43401:SF2">
    <property type="entry name" value="L-THREONINE 3-DEHYDROGENASE"/>
    <property type="match status" value="1"/>
</dbReference>
<evidence type="ECO:0000256" key="3">
    <source>
        <dbReference type="ARBA" id="ARBA00023002"/>
    </source>
</evidence>
<dbReference type="OrthoDB" id="9769198at2"/>
<dbReference type="InterPro" id="IPR013154">
    <property type="entry name" value="ADH-like_N"/>
</dbReference>
<dbReference type="KEGG" id="tae:TepiRe1_0299"/>
<gene>
    <name evidence="7" type="ordered locus">TEPIRE1_0299</name>
</gene>
<name>F4LTE3_TEPAE</name>
<dbReference type="EC" id="1.1.1.103" evidence="7"/>